<dbReference type="PANTHER" id="PTHR30093">
    <property type="entry name" value="GENERAL SECRETION PATHWAY PROTEIN G"/>
    <property type="match status" value="1"/>
</dbReference>
<evidence type="ECO:0000313" key="4">
    <source>
        <dbReference type="Proteomes" id="UP000525652"/>
    </source>
</evidence>
<organism evidence="3 4">
    <name type="scientific">Puniceicoccus vermicola</name>
    <dbReference type="NCBI Taxonomy" id="388746"/>
    <lineage>
        <taxon>Bacteria</taxon>
        <taxon>Pseudomonadati</taxon>
        <taxon>Verrucomicrobiota</taxon>
        <taxon>Opitutia</taxon>
        <taxon>Puniceicoccales</taxon>
        <taxon>Puniceicoccaceae</taxon>
        <taxon>Puniceicoccus</taxon>
    </lineage>
</organism>
<dbReference type="InterPro" id="IPR011453">
    <property type="entry name" value="DUF1559"/>
</dbReference>
<dbReference type="Pfam" id="PF07596">
    <property type="entry name" value="SBP_bac_10"/>
    <property type="match status" value="1"/>
</dbReference>
<proteinExistence type="predicted"/>
<protein>
    <submittedName>
        <fullName evidence="3">DUF1559 domain-containing protein</fullName>
    </submittedName>
</protein>
<keyword evidence="4" id="KW-1185">Reference proteome</keyword>
<evidence type="ECO:0000259" key="2">
    <source>
        <dbReference type="Pfam" id="PF07596"/>
    </source>
</evidence>
<dbReference type="InterPro" id="IPR045584">
    <property type="entry name" value="Pilin-like"/>
</dbReference>
<comment type="caution">
    <text evidence="3">The sequence shown here is derived from an EMBL/GenBank/DDBJ whole genome shotgun (WGS) entry which is preliminary data.</text>
</comment>
<keyword evidence="1" id="KW-1133">Transmembrane helix</keyword>
<keyword evidence="1" id="KW-0812">Transmembrane</keyword>
<evidence type="ECO:0000256" key="1">
    <source>
        <dbReference type="SAM" id="Phobius"/>
    </source>
</evidence>
<name>A0A7X1AWI5_9BACT</name>
<feature type="domain" description="DUF1559" evidence="2">
    <location>
        <begin position="45"/>
        <end position="111"/>
    </location>
</feature>
<dbReference type="SUPFAM" id="SSF54523">
    <property type="entry name" value="Pili subunits"/>
    <property type="match status" value="1"/>
</dbReference>
<accession>A0A7X1AWI5</accession>
<dbReference type="AlphaFoldDB" id="A0A7X1AWI5"/>
<dbReference type="PANTHER" id="PTHR30093:SF2">
    <property type="entry name" value="TYPE II SECRETION SYSTEM PROTEIN H"/>
    <property type="match status" value="1"/>
</dbReference>
<sequence>MSPLPTNRSQTRPSTAGFSIIELLTGIAVIAILFGITLATIDNVRKRANSTQCQSNLRQIGLAVLSFANENDGQLPGKRINSGQAGLSASQPAYVSINSWNRLATHLAPYLGYTLPDDGSAVLCKEFLCPGVARQYPELANDPYAAIYVANPHNVLPGNPNSRPFGNASGSRTSSLNLHAIPDPTNTYMLSDIDKESSGAGKWTSEAETPVHGDYRNQVFFDGSVRQAPLSDPL</sequence>
<feature type="transmembrane region" description="Helical" evidence="1">
    <location>
        <begin position="20"/>
        <end position="41"/>
    </location>
</feature>
<dbReference type="RefSeq" id="WP_185691867.1">
    <property type="nucleotide sequence ID" value="NZ_JACHVA010000046.1"/>
</dbReference>
<gene>
    <name evidence="3" type="ORF">H5P30_05030</name>
</gene>
<dbReference type="Gene3D" id="3.30.700.10">
    <property type="entry name" value="Glycoprotein, Type 4 Pilin"/>
    <property type="match status" value="1"/>
</dbReference>
<keyword evidence="1" id="KW-0472">Membrane</keyword>
<reference evidence="3 4" key="1">
    <citation type="submission" date="2020-07" db="EMBL/GenBank/DDBJ databases">
        <authorList>
            <person name="Feng X."/>
        </authorList>
    </citation>
    <scope>NUCLEOTIDE SEQUENCE [LARGE SCALE GENOMIC DNA]</scope>
    <source>
        <strain evidence="3 4">JCM14086</strain>
    </source>
</reference>
<evidence type="ECO:0000313" key="3">
    <source>
        <dbReference type="EMBL" id="MBC2601142.1"/>
    </source>
</evidence>
<dbReference type="Proteomes" id="UP000525652">
    <property type="component" value="Unassembled WGS sequence"/>
</dbReference>
<dbReference type="EMBL" id="JACHVA010000046">
    <property type="protein sequence ID" value="MBC2601142.1"/>
    <property type="molecule type" value="Genomic_DNA"/>
</dbReference>